<dbReference type="Pfam" id="PF00294">
    <property type="entry name" value="PfkB"/>
    <property type="match status" value="1"/>
</dbReference>
<dbReference type="GO" id="GO:0005524">
    <property type="term" value="F:ATP binding"/>
    <property type="evidence" value="ECO:0007669"/>
    <property type="project" value="UniProtKB-KW"/>
</dbReference>
<organism evidence="7 8">
    <name type="scientific">Halovulum marinum</name>
    <dbReference type="NCBI Taxonomy" id="2662447"/>
    <lineage>
        <taxon>Bacteria</taxon>
        <taxon>Pseudomonadati</taxon>
        <taxon>Pseudomonadota</taxon>
        <taxon>Alphaproteobacteria</taxon>
        <taxon>Rhodobacterales</taxon>
        <taxon>Paracoccaceae</taxon>
        <taxon>Halovulum</taxon>
    </lineage>
</organism>
<evidence type="ECO:0000256" key="3">
    <source>
        <dbReference type="ARBA" id="ARBA00022741"/>
    </source>
</evidence>
<evidence type="ECO:0000313" key="8">
    <source>
        <dbReference type="Proteomes" id="UP000474957"/>
    </source>
</evidence>
<dbReference type="PANTHER" id="PTHR43085">
    <property type="entry name" value="HEXOKINASE FAMILY MEMBER"/>
    <property type="match status" value="1"/>
</dbReference>
<keyword evidence="5" id="KW-0067">ATP-binding</keyword>
<comment type="similarity">
    <text evidence="1">Belongs to the carbohydrate kinase PfkB family.</text>
</comment>
<evidence type="ECO:0000256" key="2">
    <source>
        <dbReference type="ARBA" id="ARBA00022679"/>
    </source>
</evidence>
<dbReference type="Gene3D" id="3.40.1190.20">
    <property type="match status" value="1"/>
</dbReference>
<name>A0A6L5YWW3_9RHOB</name>
<keyword evidence="8" id="KW-1185">Reference proteome</keyword>
<dbReference type="InterPro" id="IPR050306">
    <property type="entry name" value="PfkB_Carbo_kinase"/>
</dbReference>
<feature type="domain" description="Carbohydrate kinase PfkB" evidence="6">
    <location>
        <begin position="12"/>
        <end position="304"/>
    </location>
</feature>
<protein>
    <submittedName>
        <fullName evidence="7">Sugar kinase</fullName>
    </submittedName>
</protein>
<dbReference type="InterPro" id="IPR011611">
    <property type="entry name" value="PfkB_dom"/>
</dbReference>
<evidence type="ECO:0000256" key="5">
    <source>
        <dbReference type="ARBA" id="ARBA00022840"/>
    </source>
</evidence>
<comment type="caution">
    <text evidence="7">The sequence shown here is derived from an EMBL/GenBank/DDBJ whole genome shotgun (WGS) entry which is preliminary data.</text>
</comment>
<sequence length="322" mass="32966">MPLAPDSLGPTVTVGEILAEIVATTRGDGFRAAQPLVGPYPSGAPAIFIAQCGRIGGAAAMVGAVGDDDFGRLNLDRLAADGVDVSAVAIDPEHPTGSAFVRYRADGGRDFVYNIARSAAARLSWTGAVAALMSGAGHLHVMGSALSMPSAAAVIARAAEAVRARGGTLSVDPNIRKELRLDAETEARFAALVDRCDLLLPSGDELERAAGVDGEAEAIARLFARGVAEIALKRGADGASVFLPDGTRHDAPAFVVDEIDPTGAGDCFGGAYVACRRLGMDPDRALTYAAAAGARNVTVRGPMEGAGSRAELDTFIAGTPRR</sequence>
<evidence type="ECO:0000259" key="6">
    <source>
        <dbReference type="Pfam" id="PF00294"/>
    </source>
</evidence>
<dbReference type="PANTHER" id="PTHR43085:SF1">
    <property type="entry name" value="PSEUDOURIDINE KINASE-RELATED"/>
    <property type="match status" value="1"/>
</dbReference>
<evidence type="ECO:0000256" key="1">
    <source>
        <dbReference type="ARBA" id="ARBA00010688"/>
    </source>
</evidence>
<keyword evidence="2" id="KW-0808">Transferase</keyword>
<keyword evidence="3" id="KW-0547">Nucleotide-binding</keyword>
<reference evidence="7 8" key="1">
    <citation type="submission" date="2019-10" db="EMBL/GenBank/DDBJ databases">
        <title>Cognatihalovulum marinum gen. nov. sp. nov., a new member of the family Rhodobacteraceae isolated from deep seawater of the Northwest Indian Ocean.</title>
        <authorList>
            <person name="Ruan C."/>
            <person name="Wang J."/>
            <person name="Zheng X."/>
            <person name="Song L."/>
            <person name="Zhu Y."/>
            <person name="Huang Y."/>
            <person name="Lu Z."/>
            <person name="Du W."/>
            <person name="Huang L."/>
            <person name="Dai X."/>
        </authorList>
    </citation>
    <scope>NUCLEOTIDE SEQUENCE [LARGE SCALE GENOMIC DNA]</scope>
    <source>
        <strain evidence="7 8">2CG4</strain>
    </source>
</reference>
<accession>A0A6L5YWW3</accession>
<dbReference type="Proteomes" id="UP000474957">
    <property type="component" value="Unassembled WGS sequence"/>
</dbReference>
<dbReference type="GO" id="GO:0016301">
    <property type="term" value="F:kinase activity"/>
    <property type="evidence" value="ECO:0007669"/>
    <property type="project" value="UniProtKB-KW"/>
</dbReference>
<proteinExistence type="inferred from homology"/>
<dbReference type="CDD" id="cd01166">
    <property type="entry name" value="KdgK"/>
    <property type="match status" value="1"/>
</dbReference>
<dbReference type="EMBL" id="WIND01000001">
    <property type="protein sequence ID" value="MSU88439.1"/>
    <property type="molecule type" value="Genomic_DNA"/>
</dbReference>
<dbReference type="SUPFAM" id="SSF53613">
    <property type="entry name" value="Ribokinase-like"/>
    <property type="match status" value="1"/>
</dbReference>
<evidence type="ECO:0000256" key="4">
    <source>
        <dbReference type="ARBA" id="ARBA00022777"/>
    </source>
</evidence>
<gene>
    <name evidence="7" type="ORF">GE300_02260</name>
</gene>
<keyword evidence="4 7" id="KW-0418">Kinase</keyword>
<dbReference type="RefSeq" id="WP_154444494.1">
    <property type="nucleotide sequence ID" value="NZ_WIND01000001.1"/>
</dbReference>
<evidence type="ECO:0000313" key="7">
    <source>
        <dbReference type="EMBL" id="MSU88439.1"/>
    </source>
</evidence>
<dbReference type="InterPro" id="IPR029056">
    <property type="entry name" value="Ribokinase-like"/>
</dbReference>
<dbReference type="AlphaFoldDB" id="A0A6L5YWW3"/>